<evidence type="ECO:0000313" key="13">
    <source>
        <dbReference type="EMBL" id="MDQ0269178.1"/>
    </source>
</evidence>
<name>A0ABU0AFG5_9BACI</name>
<feature type="compositionally biased region" description="Basic and acidic residues" evidence="11">
    <location>
        <begin position="324"/>
        <end position="344"/>
    </location>
</feature>
<dbReference type="EMBL" id="JAUSUB010000003">
    <property type="protein sequence ID" value="MDQ0269178.1"/>
    <property type="molecule type" value="Genomic_DNA"/>
</dbReference>
<evidence type="ECO:0000256" key="9">
    <source>
        <dbReference type="ARBA" id="ARBA00025439"/>
    </source>
</evidence>
<keyword evidence="5" id="KW-0997">Cell inner membrane</keyword>
<feature type="transmembrane region" description="Helical" evidence="12">
    <location>
        <begin position="92"/>
        <end position="113"/>
    </location>
</feature>
<gene>
    <name evidence="13" type="ORF">J2S17_001048</name>
</gene>
<proteinExistence type="predicted"/>
<evidence type="ECO:0000256" key="8">
    <source>
        <dbReference type="ARBA" id="ARBA00023136"/>
    </source>
</evidence>
<feature type="transmembrane region" description="Helical" evidence="12">
    <location>
        <begin position="211"/>
        <end position="235"/>
    </location>
</feature>
<evidence type="ECO:0000256" key="3">
    <source>
        <dbReference type="ARBA" id="ARBA00022448"/>
    </source>
</evidence>
<evidence type="ECO:0000256" key="1">
    <source>
        <dbReference type="ARBA" id="ARBA00004651"/>
    </source>
</evidence>
<keyword evidence="7 12" id="KW-1133">Transmembrane helix</keyword>
<reference evidence="13 14" key="1">
    <citation type="submission" date="2023-07" db="EMBL/GenBank/DDBJ databases">
        <title>Genomic Encyclopedia of Type Strains, Phase IV (KMG-IV): sequencing the most valuable type-strain genomes for metagenomic binning, comparative biology and taxonomic classification.</title>
        <authorList>
            <person name="Goeker M."/>
        </authorList>
    </citation>
    <scope>NUCLEOTIDE SEQUENCE [LARGE SCALE GENOMIC DNA]</scope>
    <source>
        <strain evidence="13 14">DSM 23494</strain>
    </source>
</reference>
<evidence type="ECO:0000256" key="10">
    <source>
        <dbReference type="ARBA" id="ARBA00039382"/>
    </source>
</evidence>
<comment type="subcellular location">
    <subcellularLocation>
        <location evidence="1">Cell membrane</location>
        <topology evidence="1">Multi-pass membrane protein</topology>
    </subcellularLocation>
</comment>
<evidence type="ECO:0000256" key="7">
    <source>
        <dbReference type="ARBA" id="ARBA00022989"/>
    </source>
</evidence>
<sequence length="344" mass="36821">MKKLLIKSIQVREISIVILLIAFFLLVGSINQEFIKIDSITLLVSGSIILLVMAIGQSFVLLTANIDVSVGSIMGISAAVCGSLLVSGLNVWVVVITVMAVGAFIGLINGLGVSYLRIPSIIMTLGMLGIVRGAMLLYTEGMWIEAIPNDYKRLSNTEILFLPLPIWIGFVVMIIAYLFLTKTKKGRYFYAVGDNEEGARLVGIPVRLIKVLAFIISGMSASIAGLVFVMNIGFVPNTTGSGIELEVIAAAVLGGVSLSGGLGTVVGAGLGAVFFTVINQSLVYMKIPAYWNSAISGFLLLMIVIGDTKFQSYLKRKSRHHVKEKSNDGGEEVRASDSKNKAIP</sequence>
<evidence type="ECO:0000256" key="11">
    <source>
        <dbReference type="SAM" id="MobiDB-lite"/>
    </source>
</evidence>
<accession>A0ABU0AFG5</accession>
<evidence type="ECO:0000256" key="12">
    <source>
        <dbReference type="SAM" id="Phobius"/>
    </source>
</evidence>
<dbReference type="PANTHER" id="PTHR32196">
    <property type="entry name" value="ABC TRANSPORTER PERMEASE PROTEIN YPHD-RELATED-RELATED"/>
    <property type="match status" value="1"/>
</dbReference>
<feature type="transmembrane region" description="Helical" evidence="12">
    <location>
        <begin position="159"/>
        <end position="180"/>
    </location>
</feature>
<evidence type="ECO:0000256" key="4">
    <source>
        <dbReference type="ARBA" id="ARBA00022475"/>
    </source>
</evidence>
<feature type="transmembrane region" description="Helical" evidence="12">
    <location>
        <begin position="247"/>
        <end position="277"/>
    </location>
</feature>
<feature type="transmembrane region" description="Helical" evidence="12">
    <location>
        <begin position="42"/>
        <end position="61"/>
    </location>
</feature>
<feature type="region of interest" description="Disordered" evidence="11">
    <location>
        <begin position="321"/>
        <end position="344"/>
    </location>
</feature>
<organism evidence="13 14">
    <name type="scientific">Cytobacillus purgationiresistens</name>
    <dbReference type="NCBI Taxonomy" id="863449"/>
    <lineage>
        <taxon>Bacteria</taxon>
        <taxon>Bacillati</taxon>
        <taxon>Bacillota</taxon>
        <taxon>Bacilli</taxon>
        <taxon>Bacillales</taxon>
        <taxon>Bacillaceae</taxon>
        <taxon>Cytobacillus</taxon>
    </lineage>
</organism>
<protein>
    <recommendedName>
        <fullName evidence="10">Autoinducer 2 import system permease protein LsrC</fullName>
    </recommendedName>
</protein>
<dbReference type="Pfam" id="PF02653">
    <property type="entry name" value="BPD_transp_2"/>
    <property type="match status" value="1"/>
</dbReference>
<comment type="function">
    <text evidence="9">Part of the ABC transporter complex LsrABCD involved in autoinducer 2 (AI-2) import. Probably responsible for the translocation of the substrate across the membrane.</text>
</comment>
<keyword evidence="8 12" id="KW-0472">Membrane</keyword>
<comment type="caution">
    <text evidence="13">The sequence shown here is derived from an EMBL/GenBank/DDBJ whole genome shotgun (WGS) entry which is preliminary data.</text>
</comment>
<dbReference type="RefSeq" id="WP_307472542.1">
    <property type="nucleotide sequence ID" value="NZ_JAUSUB010000003.1"/>
</dbReference>
<evidence type="ECO:0000256" key="2">
    <source>
        <dbReference type="ARBA" id="ARBA00011262"/>
    </source>
</evidence>
<dbReference type="InterPro" id="IPR001851">
    <property type="entry name" value="ABC_transp_permease"/>
</dbReference>
<feature type="transmembrane region" description="Helical" evidence="12">
    <location>
        <begin position="120"/>
        <end position="139"/>
    </location>
</feature>
<feature type="transmembrane region" description="Helical" evidence="12">
    <location>
        <begin position="68"/>
        <end position="86"/>
    </location>
</feature>
<keyword evidence="6 12" id="KW-0812">Transmembrane</keyword>
<dbReference type="Proteomes" id="UP001238088">
    <property type="component" value="Unassembled WGS sequence"/>
</dbReference>
<dbReference type="CDD" id="cd06579">
    <property type="entry name" value="TM_PBP1_transp_AraH_like"/>
    <property type="match status" value="1"/>
</dbReference>
<evidence type="ECO:0000256" key="5">
    <source>
        <dbReference type="ARBA" id="ARBA00022519"/>
    </source>
</evidence>
<keyword evidence="14" id="KW-1185">Reference proteome</keyword>
<dbReference type="PANTHER" id="PTHR32196:SF29">
    <property type="entry name" value="AUTOINDUCER 2 IMPORT SYSTEM PERMEASE PROTEIN LSRC"/>
    <property type="match status" value="1"/>
</dbReference>
<evidence type="ECO:0000313" key="14">
    <source>
        <dbReference type="Proteomes" id="UP001238088"/>
    </source>
</evidence>
<keyword evidence="4" id="KW-1003">Cell membrane</keyword>
<feature type="transmembrane region" description="Helical" evidence="12">
    <location>
        <begin position="289"/>
        <end position="306"/>
    </location>
</feature>
<evidence type="ECO:0000256" key="6">
    <source>
        <dbReference type="ARBA" id="ARBA00022692"/>
    </source>
</evidence>
<keyword evidence="3" id="KW-0813">Transport</keyword>
<feature type="transmembrane region" description="Helical" evidence="12">
    <location>
        <begin position="12"/>
        <end position="30"/>
    </location>
</feature>
<comment type="subunit">
    <text evidence="2">The complex is composed of two ATP-binding proteins (LsrA), two transmembrane proteins (LsrC and LsrD) and a solute-binding protein (LsrB).</text>
</comment>